<dbReference type="InterPro" id="IPR011711">
    <property type="entry name" value="GntR_C"/>
</dbReference>
<dbReference type="Gene3D" id="1.20.120.530">
    <property type="entry name" value="GntR ligand-binding domain-like"/>
    <property type="match status" value="1"/>
</dbReference>
<reference evidence="5 6" key="1">
    <citation type="journal article" date="2019" name="Int. J. Syst. Evol. Microbiol.">
        <title>The Global Catalogue of Microorganisms (GCM) 10K type strain sequencing project: providing services to taxonomists for standard genome sequencing and annotation.</title>
        <authorList>
            <consortium name="The Broad Institute Genomics Platform"/>
            <consortium name="The Broad Institute Genome Sequencing Center for Infectious Disease"/>
            <person name="Wu L."/>
            <person name="Ma J."/>
        </authorList>
    </citation>
    <scope>NUCLEOTIDE SEQUENCE [LARGE SCALE GENOMIC DNA]</scope>
    <source>
        <strain evidence="5 6">JCM 15933</strain>
    </source>
</reference>
<evidence type="ECO:0000256" key="2">
    <source>
        <dbReference type="ARBA" id="ARBA00023125"/>
    </source>
</evidence>
<dbReference type="CDD" id="cd07377">
    <property type="entry name" value="WHTH_GntR"/>
    <property type="match status" value="1"/>
</dbReference>
<accession>A0ABN1ZQ01</accession>
<name>A0ABN1ZQ01_9ACTN</name>
<feature type="domain" description="HTH gntR-type" evidence="4">
    <location>
        <begin position="24"/>
        <end position="91"/>
    </location>
</feature>
<dbReference type="PANTHER" id="PTHR43537">
    <property type="entry name" value="TRANSCRIPTIONAL REGULATOR, GNTR FAMILY"/>
    <property type="match status" value="1"/>
</dbReference>
<dbReference type="InterPro" id="IPR036390">
    <property type="entry name" value="WH_DNA-bd_sf"/>
</dbReference>
<keyword evidence="1" id="KW-0805">Transcription regulation</keyword>
<dbReference type="SMART" id="SM00345">
    <property type="entry name" value="HTH_GNTR"/>
    <property type="match status" value="1"/>
</dbReference>
<dbReference type="Proteomes" id="UP001501470">
    <property type="component" value="Unassembled WGS sequence"/>
</dbReference>
<dbReference type="InterPro" id="IPR008920">
    <property type="entry name" value="TF_FadR/GntR_C"/>
</dbReference>
<dbReference type="Pfam" id="PF07729">
    <property type="entry name" value="FCD"/>
    <property type="match status" value="1"/>
</dbReference>
<dbReference type="Gene3D" id="1.10.10.10">
    <property type="entry name" value="Winged helix-like DNA-binding domain superfamily/Winged helix DNA-binding domain"/>
    <property type="match status" value="1"/>
</dbReference>
<keyword evidence="3" id="KW-0804">Transcription</keyword>
<dbReference type="SUPFAM" id="SSF46785">
    <property type="entry name" value="Winged helix' DNA-binding domain"/>
    <property type="match status" value="1"/>
</dbReference>
<dbReference type="InterPro" id="IPR036388">
    <property type="entry name" value="WH-like_DNA-bd_sf"/>
</dbReference>
<gene>
    <name evidence="5" type="ORF">GCM10009827_012930</name>
</gene>
<dbReference type="SMART" id="SM00895">
    <property type="entry name" value="FCD"/>
    <property type="match status" value="1"/>
</dbReference>
<dbReference type="Pfam" id="PF00392">
    <property type="entry name" value="GntR"/>
    <property type="match status" value="1"/>
</dbReference>
<organism evidence="5 6">
    <name type="scientific">Dactylosporangium maewongense</name>
    <dbReference type="NCBI Taxonomy" id="634393"/>
    <lineage>
        <taxon>Bacteria</taxon>
        <taxon>Bacillati</taxon>
        <taxon>Actinomycetota</taxon>
        <taxon>Actinomycetes</taxon>
        <taxon>Micromonosporales</taxon>
        <taxon>Micromonosporaceae</taxon>
        <taxon>Dactylosporangium</taxon>
    </lineage>
</organism>
<proteinExistence type="predicted"/>
<keyword evidence="2" id="KW-0238">DNA-binding</keyword>
<protein>
    <submittedName>
        <fullName evidence="5">GntR family transcriptional regulator</fullName>
    </submittedName>
</protein>
<dbReference type="PROSITE" id="PS50949">
    <property type="entry name" value="HTH_GNTR"/>
    <property type="match status" value="1"/>
</dbReference>
<evidence type="ECO:0000256" key="1">
    <source>
        <dbReference type="ARBA" id="ARBA00023015"/>
    </source>
</evidence>
<dbReference type="PANTHER" id="PTHR43537:SF45">
    <property type="entry name" value="GNTR FAMILY REGULATORY PROTEIN"/>
    <property type="match status" value="1"/>
</dbReference>
<evidence type="ECO:0000313" key="6">
    <source>
        <dbReference type="Proteomes" id="UP001501470"/>
    </source>
</evidence>
<keyword evidence="6" id="KW-1185">Reference proteome</keyword>
<comment type="caution">
    <text evidence="5">The sequence shown here is derived from an EMBL/GenBank/DDBJ whole genome shotgun (WGS) entry which is preliminary data.</text>
</comment>
<evidence type="ECO:0000259" key="4">
    <source>
        <dbReference type="PROSITE" id="PS50949"/>
    </source>
</evidence>
<sequence>MSPGDPSEAGGHAGLGLPVMRHRRSLREDIAQALRAAIIAGRLRPDVLYSAPTLASEFGVSPTPVREAILDLAKEDLISIAKNKGFRVNSISDEELDEITQIRELLEVPTVAGLAGRLTDEQLGNLQSLASSIVAAAQRSDVVGYIEADTAFHLTLLGFAGNARLTTLVADLRNRSRLYGLGTLLNEGTLIDSANEHLQLVELLRGKNERAIVKHIRGHLRHVRGIWADRSETTHPAAGAPS</sequence>
<dbReference type="EMBL" id="BAAAQD010000001">
    <property type="protein sequence ID" value="GAA1502011.1"/>
    <property type="molecule type" value="Genomic_DNA"/>
</dbReference>
<evidence type="ECO:0000313" key="5">
    <source>
        <dbReference type="EMBL" id="GAA1502011.1"/>
    </source>
</evidence>
<evidence type="ECO:0000256" key="3">
    <source>
        <dbReference type="ARBA" id="ARBA00023163"/>
    </source>
</evidence>
<dbReference type="SUPFAM" id="SSF48008">
    <property type="entry name" value="GntR ligand-binding domain-like"/>
    <property type="match status" value="1"/>
</dbReference>
<dbReference type="InterPro" id="IPR000524">
    <property type="entry name" value="Tscrpt_reg_HTH_GntR"/>
</dbReference>